<feature type="domain" description="Sulfatase N-terminal" evidence="1">
    <location>
        <begin position="7"/>
        <end position="344"/>
    </location>
</feature>
<proteinExistence type="predicted"/>
<dbReference type="PANTHER" id="PTHR46615">
    <property type="entry name" value="ARYLSULFATASE K"/>
    <property type="match status" value="1"/>
</dbReference>
<reference evidence="3" key="1">
    <citation type="submission" date="2017-02" db="EMBL/GenBank/DDBJ databases">
        <authorList>
            <person name="Varghese N."/>
            <person name="Submissions S."/>
        </authorList>
    </citation>
    <scope>NUCLEOTIDE SEQUENCE [LARGE SCALE GENOMIC DNA]</scope>
    <source>
        <strain evidence="3">DSM 23966</strain>
    </source>
</reference>
<dbReference type="AlphaFoldDB" id="A0A1T4XYX4"/>
<dbReference type="InterPro" id="IPR000917">
    <property type="entry name" value="Sulfatase_N"/>
</dbReference>
<dbReference type="CDD" id="cd16037">
    <property type="entry name" value="sulfatase_like"/>
    <property type="match status" value="1"/>
</dbReference>
<dbReference type="Pfam" id="PF00884">
    <property type="entry name" value="Sulfatase"/>
    <property type="match status" value="1"/>
</dbReference>
<dbReference type="GO" id="GO:0004065">
    <property type="term" value="F:arylsulfatase activity"/>
    <property type="evidence" value="ECO:0007669"/>
    <property type="project" value="TreeGrafter"/>
</dbReference>
<dbReference type="RefSeq" id="WP_078817114.1">
    <property type="nucleotide sequence ID" value="NZ_FUYJ01000002.1"/>
</dbReference>
<dbReference type="InterPro" id="IPR017850">
    <property type="entry name" value="Alkaline_phosphatase_core_sf"/>
</dbReference>
<organism evidence="2 3">
    <name type="scientific">Sporosarcina newyorkensis</name>
    <dbReference type="NCBI Taxonomy" id="759851"/>
    <lineage>
        <taxon>Bacteria</taxon>
        <taxon>Bacillati</taxon>
        <taxon>Bacillota</taxon>
        <taxon>Bacilli</taxon>
        <taxon>Bacillales</taxon>
        <taxon>Caryophanaceae</taxon>
        <taxon>Sporosarcina</taxon>
    </lineage>
</organism>
<dbReference type="EMBL" id="FUYJ01000002">
    <property type="protein sequence ID" value="SKA94729.1"/>
    <property type="molecule type" value="Genomic_DNA"/>
</dbReference>
<accession>A0A1T4XYX4</accession>
<dbReference type="SUPFAM" id="SSF53649">
    <property type="entry name" value="Alkaline phosphatase-like"/>
    <property type="match status" value="1"/>
</dbReference>
<protein>
    <submittedName>
        <fullName evidence="2">Choline-sulfatase</fullName>
    </submittedName>
</protein>
<dbReference type="Gene3D" id="3.40.720.10">
    <property type="entry name" value="Alkaline Phosphatase, subunit A"/>
    <property type="match status" value="1"/>
</dbReference>
<evidence type="ECO:0000259" key="1">
    <source>
        <dbReference type="Pfam" id="PF00884"/>
    </source>
</evidence>
<dbReference type="Proteomes" id="UP000190042">
    <property type="component" value="Unassembled WGS sequence"/>
</dbReference>
<name>A0A1T4XYX4_9BACL</name>
<keyword evidence="3" id="KW-1185">Reference proteome</keyword>
<dbReference type="PANTHER" id="PTHR46615:SF1">
    <property type="entry name" value="ARYLSULFATASE K"/>
    <property type="match status" value="1"/>
</dbReference>
<gene>
    <name evidence="2" type="ORF">SAMN04244570_1463</name>
</gene>
<evidence type="ECO:0000313" key="2">
    <source>
        <dbReference type="EMBL" id="SKA94729.1"/>
    </source>
</evidence>
<evidence type="ECO:0000313" key="3">
    <source>
        <dbReference type="Proteomes" id="UP000190042"/>
    </source>
</evidence>
<dbReference type="GO" id="GO:0015024">
    <property type="term" value="F:glucuronate-2-sulfatase activity"/>
    <property type="evidence" value="ECO:0007669"/>
    <property type="project" value="TreeGrafter"/>
</dbReference>
<dbReference type="InterPro" id="IPR051849">
    <property type="entry name" value="GAG-degrading_sulfatase"/>
</dbReference>
<sequence length="492" mass="55916">MSTKPMNLLYIFSDEHNKDMLGCSGHPVVKTPNIDKLAEEGVRFTRAYCNSPVCVPSRASLATGRYIHEIKNWDNAKPYIGEHPSWGHRLVEQDHKVTTIGKLHYRKPEDNVGFPDQRIPLHVYEGIGDTYSLMRDNLTPREINRQKILEAGSGETSYTRYDRGITEEAIKFLKGEAQEAEKPWALFLGYVTPHFPLIAPKEYYDLYPLQDVLLPKQYALEERPKHPALEIYREIWSVADEFDEMTLRKAVAAYYGLCTFMDDQIGAVLQALEEEGLLENTRIIYTSDHGDTLGDHGVWFKSTMYEGSVGIPFIMSGPDIPKNKVVDTPISLLDSFPTILAAVGAELNEEDQNLPGTDLFPIAKGETDPERVIFSEYHAMGSVSGVYMIRKGDYKYIHYIGFEPQLFNLENDADELNDLASDPEYALILRECEIELRKIINPEEVDRQAKEEQAVMVEGYGGKEKLLEDGFNIPFSPVPPQFLIDKEKPVVR</sequence>